<dbReference type="HOGENOM" id="CLU_064408_0_0_9"/>
<dbReference type="EMBL" id="ADLN01000035">
    <property type="protein sequence ID" value="EHI60128.1"/>
    <property type="molecule type" value="Genomic_DNA"/>
</dbReference>
<protein>
    <submittedName>
        <fullName evidence="1">Uncharacterized protein</fullName>
    </submittedName>
</protein>
<dbReference type="AlphaFoldDB" id="G5IEH9"/>
<dbReference type="PATRIC" id="fig|742737.3.peg.1931"/>
<gene>
    <name evidence="1" type="ORF">HMPREF9473_01906</name>
</gene>
<reference evidence="1 2" key="1">
    <citation type="submission" date="2011-08" db="EMBL/GenBank/DDBJ databases">
        <title>The Genome Sequence of Clostridium hathewayi WAL-18680.</title>
        <authorList>
            <consortium name="The Broad Institute Genome Sequencing Platform"/>
            <person name="Earl A."/>
            <person name="Ward D."/>
            <person name="Feldgarden M."/>
            <person name="Gevers D."/>
            <person name="Finegold S.M."/>
            <person name="Summanen P.H."/>
            <person name="Molitoris D.R."/>
            <person name="Song M."/>
            <person name="Daigneault M."/>
            <person name="Allen-Vercoe E."/>
            <person name="Young S.K."/>
            <person name="Zeng Q."/>
            <person name="Gargeya S."/>
            <person name="Fitzgerald M."/>
            <person name="Haas B."/>
            <person name="Abouelleil A."/>
            <person name="Alvarado L."/>
            <person name="Arachchi H.M."/>
            <person name="Berlin A."/>
            <person name="Brown A."/>
            <person name="Chapman S.B."/>
            <person name="Chen Z."/>
            <person name="Dunbar C."/>
            <person name="Freedman E."/>
            <person name="Gearin G."/>
            <person name="Gellesch M."/>
            <person name="Goldberg J."/>
            <person name="Griggs A."/>
            <person name="Gujja S."/>
            <person name="Heiman D."/>
            <person name="Howarth C."/>
            <person name="Larson L."/>
            <person name="Lui A."/>
            <person name="MacDonald P.J.P."/>
            <person name="Montmayeur A."/>
            <person name="Murphy C."/>
            <person name="Neiman D."/>
            <person name="Pearson M."/>
            <person name="Priest M."/>
            <person name="Roberts A."/>
            <person name="Saif S."/>
            <person name="Shea T."/>
            <person name="Shenoy N."/>
            <person name="Sisk P."/>
            <person name="Stolte C."/>
            <person name="Sykes S."/>
            <person name="Wortman J."/>
            <person name="Nusbaum C."/>
            <person name="Birren B."/>
        </authorList>
    </citation>
    <scope>NUCLEOTIDE SEQUENCE [LARGE SCALE GENOMIC DNA]</scope>
    <source>
        <strain evidence="1 2">WAL-18680</strain>
    </source>
</reference>
<organism evidence="1 2">
    <name type="scientific">Hungatella hathewayi WAL-18680</name>
    <dbReference type="NCBI Taxonomy" id="742737"/>
    <lineage>
        <taxon>Bacteria</taxon>
        <taxon>Bacillati</taxon>
        <taxon>Bacillota</taxon>
        <taxon>Clostridia</taxon>
        <taxon>Lachnospirales</taxon>
        <taxon>Lachnospiraceae</taxon>
        <taxon>Hungatella</taxon>
    </lineage>
</organism>
<dbReference type="RefSeq" id="WP_006779886.1">
    <property type="nucleotide sequence ID" value="NZ_CP040506.1"/>
</dbReference>
<dbReference type="Proteomes" id="UP000005384">
    <property type="component" value="Unassembled WGS sequence"/>
</dbReference>
<sequence length="292" mass="32543">MSIILNNERLSVEIASPGEEPNTTRRFDRAGFVTQVTLDGIHKFCSREPDNLPHKSSGGYGLCCEYRLPEPAFACPLGGQFPKPGIGLMTKDLEGKFVFHHPYPCLPYEIEVETAPAKAAFHTLPNLCMGYALEQTKTVMLRENRLVMEMSLKNAGKQRLVFEEYCHNFVTIDKMPIGPEYMVHLPVLSLEGQKPKTGCALKGTEDGVGFVCYSNEPSLMDIEKEKLTGGAPFVWKLTHENTPASISESVSYMPARVTVWAIDHIISPEVICHFEVEPGESVSWSRTWTFAG</sequence>
<evidence type="ECO:0000313" key="1">
    <source>
        <dbReference type="EMBL" id="EHI60128.1"/>
    </source>
</evidence>
<dbReference type="OrthoDB" id="5621785at2"/>
<evidence type="ECO:0000313" key="2">
    <source>
        <dbReference type="Proteomes" id="UP000005384"/>
    </source>
</evidence>
<keyword evidence="2" id="KW-1185">Reference proteome</keyword>
<accession>G5IEH9</accession>
<comment type="caution">
    <text evidence="1">The sequence shown here is derived from an EMBL/GenBank/DDBJ whole genome shotgun (WGS) entry which is preliminary data.</text>
</comment>
<name>G5IEH9_9FIRM</name>
<proteinExistence type="predicted"/>